<dbReference type="NCBIfam" id="TIGR02532">
    <property type="entry name" value="IV_pilin_GFxxxE"/>
    <property type="match status" value="1"/>
</dbReference>
<dbReference type="InterPro" id="IPR045584">
    <property type="entry name" value="Pilin-like"/>
</dbReference>
<dbReference type="AlphaFoldDB" id="K9WKK9"/>
<dbReference type="KEGG" id="mic:Mic7113_5061"/>
<keyword evidence="1" id="KW-1133">Transmembrane helix</keyword>
<keyword evidence="1" id="KW-0472">Membrane</keyword>
<dbReference type="Proteomes" id="UP000010471">
    <property type="component" value="Chromosome"/>
</dbReference>
<dbReference type="SUPFAM" id="SSF54523">
    <property type="entry name" value="Pili subunits"/>
    <property type="match status" value="1"/>
</dbReference>
<name>K9WKK9_9CYAN</name>
<dbReference type="EMBL" id="CP003630">
    <property type="protein sequence ID" value="AFZ20718.1"/>
    <property type="molecule type" value="Genomic_DNA"/>
</dbReference>
<gene>
    <name evidence="2" type="ORF">Mic7113_5061</name>
</gene>
<evidence type="ECO:0000256" key="1">
    <source>
        <dbReference type="SAM" id="Phobius"/>
    </source>
</evidence>
<keyword evidence="1" id="KW-0812">Transmembrane</keyword>
<reference evidence="2 3" key="1">
    <citation type="submission" date="2012-06" db="EMBL/GenBank/DDBJ databases">
        <title>Finished chromosome of genome of Microcoleus sp. PCC 7113.</title>
        <authorList>
            <consortium name="US DOE Joint Genome Institute"/>
            <person name="Gugger M."/>
            <person name="Coursin T."/>
            <person name="Rippka R."/>
            <person name="Tandeau De Marsac N."/>
            <person name="Huntemann M."/>
            <person name="Wei C.-L."/>
            <person name="Han J."/>
            <person name="Detter J.C."/>
            <person name="Han C."/>
            <person name="Tapia R."/>
            <person name="Chen A."/>
            <person name="Kyrpides N."/>
            <person name="Mavromatis K."/>
            <person name="Markowitz V."/>
            <person name="Szeto E."/>
            <person name="Ivanova N."/>
            <person name="Pagani I."/>
            <person name="Pati A."/>
            <person name="Goodwin L."/>
            <person name="Nordberg H.P."/>
            <person name="Cantor M.N."/>
            <person name="Hua S.X."/>
            <person name="Woyke T."/>
            <person name="Kerfeld C.A."/>
        </authorList>
    </citation>
    <scope>NUCLEOTIDE SEQUENCE [LARGE SCALE GENOMIC DNA]</scope>
    <source>
        <strain evidence="2 3">PCC 7113</strain>
    </source>
</reference>
<dbReference type="Pfam" id="PF07963">
    <property type="entry name" value="N_methyl"/>
    <property type="match status" value="1"/>
</dbReference>
<dbReference type="Gene3D" id="3.30.700.10">
    <property type="entry name" value="Glycoprotein, Type 4 Pilin"/>
    <property type="match status" value="1"/>
</dbReference>
<organism evidence="2 3">
    <name type="scientific">Allocoleopsis franciscana PCC 7113</name>
    <dbReference type="NCBI Taxonomy" id="1173027"/>
    <lineage>
        <taxon>Bacteria</taxon>
        <taxon>Bacillati</taxon>
        <taxon>Cyanobacteriota</taxon>
        <taxon>Cyanophyceae</taxon>
        <taxon>Coleofasciculales</taxon>
        <taxon>Coleofasciculaceae</taxon>
        <taxon>Allocoleopsis</taxon>
        <taxon>Allocoleopsis franciscana</taxon>
    </lineage>
</organism>
<dbReference type="HOGENOM" id="CLU_104622_1_0_3"/>
<evidence type="ECO:0000313" key="3">
    <source>
        <dbReference type="Proteomes" id="UP000010471"/>
    </source>
</evidence>
<feature type="transmembrane region" description="Helical" evidence="1">
    <location>
        <begin position="33"/>
        <end position="56"/>
    </location>
</feature>
<accession>K9WKK9</accession>
<dbReference type="STRING" id="1173027.Mic7113_5061"/>
<proteinExistence type="predicted"/>
<keyword evidence="3" id="KW-1185">Reference proteome</keyword>
<dbReference type="InterPro" id="IPR012902">
    <property type="entry name" value="N_methyl_site"/>
</dbReference>
<dbReference type="eggNOG" id="COG2165">
    <property type="taxonomic scope" value="Bacteria"/>
</dbReference>
<evidence type="ECO:0000313" key="2">
    <source>
        <dbReference type="EMBL" id="AFZ20718.1"/>
    </source>
</evidence>
<dbReference type="PROSITE" id="PS00409">
    <property type="entry name" value="PROKAR_NTER_METHYL"/>
    <property type="match status" value="1"/>
</dbReference>
<protein>
    <submittedName>
        <fullName evidence="2">Prepilin-type N-terminal cleavage/methylation domain-containing protein</fullName>
    </submittedName>
</protein>
<sequence length="222" mass="23978">MKKLAFLLKLRTHLAQNKPTINNSSYPKDSGYTLIELLVVIIIIGILAGIAAPGWLGFMNQRRVTAANEVILRALQEAQNLAKSRKLSYSVAFGTKDGVPAVAVYQRGTIPSGAEWRSLGQDLSIEEGQITVGTNLDDENNKTGNFDYTLSTITSNFDPTKKITFDYLGSISPIGTDPTPLIIKVGVPPKGSLQPFPSTVRCVKVTTLLGAIQTGRGENNCQ</sequence>